<dbReference type="Pfam" id="PF19539">
    <property type="entry name" value="DUF6063"/>
    <property type="match status" value="1"/>
</dbReference>
<dbReference type="EMBL" id="PGVA01000065">
    <property type="protein sequence ID" value="PLR79998.1"/>
    <property type="molecule type" value="Genomic_DNA"/>
</dbReference>
<gene>
    <name evidence="1" type="ORF">CU635_20270</name>
    <name evidence="2" type="ORF">CVD25_19765</name>
</gene>
<dbReference type="EMBL" id="PGVD01000068">
    <property type="protein sequence ID" value="PLR91117.1"/>
    <property type="molecule type" value="Genomic_DNA"/>
</dbReference>
<evidence type="ECO:0000313" key="3">
    <source>
        <dbReference type="Proteomes" id="UP000234951"/>
    </source>
</evidence>
<proteinExistence type="predicted"/>
<dbReference type="Proteomes" id="UP000234951">
    <property type="component" value="Unassembled WGS sequence"/>
</dbReference>
<dbReference type="OrthoDB" id="2380372at2"/>
<reference evidence="1 3" key="1">
    <citation type="submission" date="2017-11" db="EMBL/GenBank/DDBJ databases">
        <title>Comparitive Functional Genomics of Dry Heat Resistant strains isolated from the Viking Spacecraft.</title>
        <authorList>
            <person name="Seuylemezian A."/>
            <person name="Cooper K."/>
            <person name="Vaishampayan P."/>
        </authorList>
    </citation>
    <scope>NUCLEOTIDE SEQUENCE [LARGE SCALE GENOMIC DNA]</scope>
    <source>
        <strain evidence="1 3">M4.6</strain>
    </source>
</reference>
<sequence>MEWTQETASKGFGLYVALSKKGFLTSKEDEYFQWYEERDVQDFIRKVIEPTGKVMIFMDEQDGVIQMVPEIENETMSYTNEDLKKELGFKDNKEIHLFYFILFILISELEQPYDTEFADRMYLPMEELLDKMNGYIEQYERLGEEKLEELSDEYDVDVTGIVESWGRMADFKEGATSHIRTKDNRRMYIEKTLKFLEKEKLIRIREHTNISVTNKMKNIISHYYHNVTNKSKIHDLLLVTKEGTVGEGEE</sequence>
<accession>A0A2N5GGX3</accession>
<dbReference type="InterPro" id="IPR045707">
    <property type="entry name" value="DUF6063"/>
</dbReference>
<organism evidence="1 3">
    <name type="scientific">Bacillus canaveralius</name>
    <dbReference type="NCBI Taxonomy" id="1403243"/>
    <lineage>
        <taxon>Bacteria</taxon>
        <taxon>Bacillati</taxon>
        <taxon>Bacillota</taxon>
        <taxon>Bacilli</taxon>
        <taxon>Bacillales</taxon>
        <taxon>Bacillaceae</taxon>
        <taxon>Bacillus</taxon>
    </lineage>
</organism>
<dbReference type="RefSeq" id="WP_101579181.1">
    <property type="nucleotide sequence ID" value="NZ_PGVA01000065.1"/>
</dbReference>
<reference evidence="2 4" key="2">
    <citation type="submission" date="2017-12" db="EMBL/GenBank/DDBJ databases">
        <title>Comparative Functional Genomics of Dry Heat Resistant strains isolated from the Viking Spacecraft.</title>
        <authorList>
            <person name="Seuylemezian A."/>
            <person name="Cooper K."/>
            <person name="Vaishampayan P."/>
        </authorList>
    </citation>
    <scope>NUCLEOTIDE SEQUENCE [LARGE SCALE GENOMIC DNA]</scope>
    <source>
        <strain evidence="2 4">ATCC 29669</strain>
    </source>
</reference>
<evidence type="ECO:0000313" key="2">
    <source>
        <dbReference type="EMBL" id="PLR91117.1"/>
    </source>
</evidence>
<dbReference type="Proteomes" id="UP000235114">
    <property type="component" value="Unassembled WGS sequence"/>
</dbReference>
<comment type="caution">
    <text evidence="1">The sequence shown here is derived from an EMBL/GenBank/DDBJ whole genome shotgun (WGS) entry which is preliminary data.</text>
</comment>
<keyword evidence="4" id="KW-1185">Reference proteome</keyword>
<name>A0A2N5GGX3_9BACI</name>
<evidence type="ECO:0000313" key="1">
    <source>
        <dbReference type="EMBL" id="PLR79998.1"/>
    </source>
</evidence>
<protein>
    <submittedName>
        <fullName evidence="1">Uncharacterized protein</fullName>
    </submittedName>
</protein>
<dbReference type="AlphaFoldDB" id="A0A2N5GGX3"/>
<evidence type="ECO:0000313" key="4">
    <source>
        <dbReference type="Proteomes" id="UP000235114"/>
    </source>
</evidence>